<organism evidence="3">
    <name type="scientific">marine sediment metagenome</name>
    <dbReference type="NCBI Taxonomy" id="412755"/>
    <lineage>
        <taxon>unclassified sequences</taxon>
        <taxon>metagenomes</taxon>
        <taxon>ecological metagenomes</taxon>
    </lineage>
</organism>
<dbReference type="InterPro" id="IPR052911">
    <property type="entry name" value="Corrinoid_activation_enz"/>
</dbReference>
<feature type="non-terminal residue" evidence="3">
    <location>
        <position position="293"/>
    </location>
</feature>
<protein>
    <recommendedName>
        <fullName evidence="4">RACo middle region domain-containing protein</fullName>
    </recommendedName>
</protein>
<feature type="domain" description="RACo linker region" evidence="1">
    <location>
        <begin position="21"/>
        <end position="99"/>
    </location>
</feature>
<gene>
    <name evidence="3" type="ORF">S06H3_27047</name>
</gene>
<dbReference type="PANTHER" id="PTHR42895">
    <property type="entry name" value="IRON-SULFUR CLUSTER-BINDING PROTEIN-RELATED"/>
    <property type="match status" value="1"/>
</dbReference>
<feature type="non-terminal residue" evidence="3">
    <location>
        <position position="1"/>
    </location>
</feature>
<sequence length="293" mass="31710">RIPPESLTSAQRIQVEGKELGVAIKPVVEDYDIKLSPPTLEDVRSDVTRLQDYLLEQYGLDGLSIDLGLLRHLPGWLRELNWEATLGIRGSELVSLQPVGQTRLGLAVDLGTTKIAAYLVDLRTGQTLAATGTMNPQITYGEDVIARIAYAMRGPKETTTLSQLASTAITELTQKLCTQSKHTTNEIAEVVIVGNTAMHHLLLKLPVSQLGTSPYVPALSNSLDVKARELGFDFAPGCYVHLLPNIAGFVGADHVAMLLATGIYEARETVIGIDIGTNTEITLRTPEKLISCS</sequence>
<dbReference type="InterPro" id="IPR042259">
    <property type="entry name" value="Raco-like_middle_sf"/>
</dbReference>
<evidence type="ECO:0008006" key="4">
    <source>
        <dbReference type="Google" id="ProtNLM"/>
    </source>
</evidence>
<dbReference type="Pfam" id="PF17651">
    <property type="entry name" value="Raco_middle"/>
    <property type="match status" value="1"/>
</dbReference>
<proteinExistence type="predicted"/>
<comment type="caution">
    <text evidence="3">The sequence shown here is derived from an EMBL/GenBank/DDBJ whole genome shotgun (WGS) entry which is preliminary data.</text>
</comment>
<dbReference type="Gene3D" id="3.10.20.880">
    <property type="match status" value="1"/>
</dbReference>
<dbReference type="InterPro" id="IPR041414">
    <property type="entry name" value="Raco-like_middle"/>
</dbReference>
<dbReference type="AlphaFoldDB" id="X1NZF3"/>
<evidence type="ECO:0000313" key="3">
    <source>
        <dbReference type="EMBL" id="GAI32175.1"/>
    </source>
</evidence>
<dbReference type="Pfam" id="PF17650">
    <property type="entry name" value="RACo_linker"/>
    <property type="match status" value="1"/>
</dbReference>
<evidence type="ECO:0000259" key="2">
    <source>
        <dbReference type="Pfam" id="PF17651"/>
    </source>
</evidence>
<feature type="domain" description="RACo-like middle region" evidence="2">
    <location>
        <begin position="104"/>
        <end position="265"/>
    </location>
</feature>
<dbReference type="SUPFAM" id="SSF53067">
    <property type="entry name" value="Actin-like ATPase domain"/>
    <property type="match status" value="1"/>
</dbReference>
<name>X1NZF3_9ZZZZ</name>
<dbReference type="InterPro" id="IPR040506">
    <property type="entry name" value="RACo_linker"/>
</dbReference>
<dbReference type="InterPro" id="IPR043129">
    <property type="entry name" value="ATPase_NBD"/>
</dbReference>
<dbReference type="Gene3D" id="3.30.420.480">
    <property type="entry name" value="Domain of unknown function (DUF4445)"/>
    <property type="match status" value="1"/>
</dbReference>
<dbReference type="EMBL" id="BARV01015668">
    <property type="protein sequence ID" value="GAI32175.1"/>
    <property type="molecule type" value="Genomic_DNA"/>
</dbReference>
<accession>X1NZF3</accession>
<dbReference type="PANTHER" id="PTHR42895:SF2">
    <property type="entry name" value="IRON-SULFUR CLUSTER PROTEIN"/>
    <property type="match status" value="1"/>
</dbReference>
<evidence type="ECO:0000259" key="1">
    <source>
        <dbReference type="Pfam" id="PF17650"/>
    </source>
</evidence>
<reference evidence="3" key="1">
    <citation type="journal article" date="2014" name="Front. Microbiol.">
        <title>High frequency of phylogenetically diverse reductive dehalogenase-homologous genes in deep subseafloor sedimentary metagenomes.</title>
        <authorList>
            <person name="Kawai M."/>
            <person name="Futagami T."/>
            <person name="Toyoda A."/>
            <person name="Takaki Y."/>
            <person name="Nishi S."/>
            <person name="Hori S."/>
            <person name="Arai W."/>
            <person name="Tsubouchi T."/>
            <person name="Morono Y."/>
            <person name="Uchiyama I."/>
            <person name="Ito T."/>
            <person name="Fujiyama A."/>
            <person name="Inagaki F."/>
            <person name="Takami H."/>
        </authorList>
    </citation>
    <scope>NUCLEOTIDE SEQUENCE</scope>
    <source>
        <strain evidence="3">Expedition CK06-06</strain>
    </source>
</reference>